<dbReference type="InterPro" id="IPR041581">
    <property type="entry name" value="Glyoxalase_6"/>
</dbReference>
<dbReference type="Proteomes" id="UP000806528">
    <property type="component" value="Unassembled WGS sequence"/>
</dbReference>
<organism evidence="2 3">
    <name type="scientific">Nocardiopsis coralli</name>
    <dbReference type="NCBI Taxonomy" id="2772213"/>
    <lineage>
        <taxon>Bacteria</taxon>
        <taxon>Bacillati</taxon>
        <taxon>Actinomycetota</taxon>
        <taxon>Actinomycetes</taxon>
        <taxon>Streptosporangiales</taxon>
        <taxon>Nocardiopsidaceae</taxon>
        <taxon>Nocardiopsis</taxon>
    </lineage>
</organism>
<dbReference type="Gene3D" id="3.10.180.10">
    <property type="entry name" value="2,3-Dihydroxybiphenyl 1,2-Dioxygenase, domain 1"/>
    <property type="match status" value="2"/>
</dbReference>
<dbReference type="Pfam" id="PF18029">
    <property type="entry name" value="Glyoxalase_6"/>
    <property type="match status" value="1"/>
</dbReference>
<dbReference type="SUPFAM" id="SSF54593">
    <property type="entry name" value="Glyoxalase/Bleomycin resistance protein/Dihydroxybiphenyl dioxygenase"/>
    <property type="match status" value="2"/>
</dbReference>
<gene>
    <name evidence="2" type="ORF">IDM40_08085</name>
</gene>
<dbReference type="PANTHER" id="PTHR33993:SF10">
    <property type="entry name" value="CONSERVED PROTEIN"/>
    <property type="match status" value="1"/>
</dbReference>
<feature type="domain" description="VOC" evidence="1">
    <location>
        <begin position="10"/>
        <end position="123"/>
    </location>
</feature>
<evidence type="ECO:0000313" key="3">
    <source>
        <dbReference type="Proteomes" id="UP000806528"/>
    </source>
</evidence>
<feature type="domain" description="VOC" evidence="1">
    <location>
        <begin position="137"/>
        <end position="260"/>
    </location>
</feature>
<dbReference type="EMBL" id="JADBGI010000006">
    <property type="protein sequence ID" value="MBE2998661.1"/>
    <property type="molecule type" value="Genomic_DNA"/>
</dbReference>
<reference evidence="2 3" key="1">
    <citation type="submission" date="2020-09" db="EMBL/GenBank/DDBJ databases">
        <title>Diversity and distribution of actinomycetes associated with coral in the coast of Hainan.</title>
        <authorList>
            <person name="Li F."/>
        </authorList>
    </citation>
    <scope>NUCLEOTIDE SEQUENCE [LARGE SCALE GENOMIC DNA]</scope>
    <source>
        <strain evidence="2 3">HNM0947</strain>
    </source>
</reference>
<protein>
    <submittedName>
        <fullName evidence="2">VOC family protein</fullName>
    </submittedName>
</protein>
<name>A0ABR9P487_9ACTN</name>
<proteinExistence type="predicted"/>
<dbReference type="Pfam" id="PF00903">
    <property type="entry name" value="Glyoxalase"/>
    <property type="match status" value="1"/>
</dbReference>
<sequence>MLTTNYLDGSPSWIELSTSDIDGAMEFYGRVLGWESESAGPDTGGYRMLRSDGAVVGGAGPLMADDQPVAWEIYFTTPDVRTTVRRAQELGASVYVEPMDVMGLGHMAYLADPQGGGFSLWEPASFPGMERTDVPGSLMWTELWTPSAQGAKDFYGTLFGWEFNDMSMGDGAVYSTVRPHDTGEERYFGGVMNVDPADLPATEGAADWHPVFHVTDCDRAASAVTDGGGQVYMGPEDATGVGRIAVCADPYSAGFVLLTPDPG</sequence>
<dbReference type="InterPro" id="IPR029068">
    <property type="entry name" value="Glyas_Bleomycin-R_OHBP_Dase"/>
</dbReference>
<comment type="caution">
    <text evidence="2">The sequence shown here is derived from an EMBL/GenBank/DDBJ whole genome shotgun (WGS) entry which is preliminary data.</text>
</comment>
<accession>A0ABR9P487</accession>
<dbReference type="InterPro" id="IPR004360">
    <property type="entry name" value="Glyas_Fos-R_dOase_dom"/>
</dbReference>
<dbReference type="RefSeq" id="WP_193121315.1">
    <property type="nucleotide sequence ID" value="NZ_JADBGI010000006.1"/>
</dbReference>
<dbReference type="CDD" id="cd07247">
    <property type="entry name" value="SgaA_N_like"/>
    <property type="match status" value="2"/>
</dbReference>
<evidence type="ECO:0000259" key="1">
    <source>
        <dbReference type="PROSITE" id="PS51819"/>
    </source>
</evidence>
<dbReference type="PROSITE" id="PS51819">
    <property type="entry name" value="VOC"/>
    <property type="match status" value="2"/>
</dbReference>
<dbReference type="InterPro" id="IPR052164">
    <property type="entry name" value="Anthracycline_SecMetBiosynth"/>
</dbReference>
<dbReference type="InterPro" id="IPR037523">
    <property type="entry name" value="VOC_core"/>
</dbReference>
<keyword evidence="3" id="KW-1185">Reference proteome</keyword>
<dbReference type="PANTHER" id="PTHR33993">
    <property type="entry name" value="GLYOXALASE-RELATED"/>
    <property type="match status" value="1"/>
</dbReference>
<evidence type="ECO:0000313" key="2">
    <source>
        <dbReference type="EMBL" id="MBE2998661.1"/>
    </source>
</evidence>